<dbReference type="EMBL" id="JAXCGZ010015167">
    <property type="protein sequence ID" value="KAK7071013.1"/>
    <property type="molecule type" value="Genomic_DNA"/>
</dbReference>
<protein>
    <submittedName>
        <fullName evidence="1">Uncharacterized protein</fullName>
    </submittedName>
</protein>
<evidence type="ECO:0000313" key="2">
    <source>
        <dbReference type="Proteomes" id="UP001381693"/>
    </source>
</evidence>
<evidence type="ECO:0000313" key="1">
    <source>
        <dbReference type="EMBL" id="KAK7071013.1"/>
    </source>
</evidence>
<dbReference type="PANTHER" id="PTHR47018:SF3">
    <property type="entry name" value="MYCBP-ASSOCIATED PROTEIN"/>
    <property type="match status" value="1"/>
</dbReference>
<keyword evidence="2" id="KW-1185">Reference proteome</keyword>
<dbReference type="PANTHER" id="PTHR47018">
    <property type="entry name" value="CXC DOMAIN-CONTAINING PROTEIN-RELATED"/>
    <property type="match status" value="1"/>
</dbReference>
<reference evidence="1 2" key="1">
    <citation type="submission" date="2023-11" db="EMBL/GenBank/DDBJ databases">
        <title>Halocaridina rubra genome assembly.</title>
        <authorList>
            <person name="Smith C."/>
        </authorList>
    </citation>
    <scope>NUCLEOTIDE SEQUENCE [LARGE SCALE GENOMIC DNA]</scope>
    <source>
        <strain evidence="1">EP-1</strain>
        <tissue evidence="1">Whole</tissue>
    </source>
</reference>
<sequence length="275" mass="31620">MGKRFLAIKESTKREEAAARFTNIYDEKDDFAQNMRYHINCLRKETRAMVSSISATDSCSENGSFIKAVCDIEIAQIIEFMSTDDSESEYPGIDMNFVEDTYKLLLEEQVPGIDFEKRGPKAEIVFSTATKEKLITQMQESFRVGDEMETVFKASQFIRREITETDDWHFTGAFVDYNTPMKLQQFLKWVISGPHMNLNVTRETEIEKSSRNFAQRIISSFRSRRHVTYKARADGKFQKAKTTPLSAGLALTLYQANRSRSDVKTLNNLQVAVTF</sequence>
<proteinExistence type="predicted"/>
<gene>
    <name evidence="1" type="ORF">SK128_019482</name>
</gene>
<dbReference type="Proteomes" id="UP001381693">
    <property type="component" value="Unassembled WGS sequence"/>
</dbReference>
<dbReference type="AlphaFoldDB" id="A0AAN8WYQ9"/>
<comment type="caution">
    <text evidence="1">The sequence shown here is derived from an EMBL/GenBank/DDBJ whole genome shotgun (WGS) entry which is preliminary data.</text>
</comment>
<accession>A0AAN8WYQ9</accession>
<organism evidence="1 2">
    <name type="scientific">Halocaridina rubra</name>
    <name type="common">Hawaiian red shrimp</name>
    <dbReference type="NCBI Taxonomy" id="373956"/>
    <lineage>
        <taxon>Eukaryota</taxon>
        <taxon>Metazoa</taxon>
        <taxon>Ecdysozoa</taxon>
        <taxon>Arthropoda</taxon>
        <taxon>Crustacea</taxon>
        <taxon>Multicrustacea</taxon>
        <taxon>Malacostraca</taxon>
        <taxon>Eumalacostraca</taxon>
        <taxon>Eucarida</taxon>
        <taxon>Decapoda</taxon>
        <taxon>Pleocyemata</taxon>
        <taxon>Caridea</taxon>
        <taxon>Atyoidea</taxon>
        <taxon>Atyidae</taxon>
        <taxon>Halocaridina</taxon>
    </lineage>
</organism>
<name>A0AAN8WYQ9_HALRR</name>